<dbReference type="KEGG" id="mefw:F1737_00440"/>
<dbReference type="GO" id="GO:0003952">
    <property type="term" value="F:NAD+ synthase (glutamine-hydrolyzing) activity"/>
    <property type="evidence" value="ECO:0007669"/>
    <property type="project" value="InterPro"/>
</dbReference>
<evidence type="ECO:0000256" key="8">
    <source>
        <dbReference type="HAMAP-Rule" id="MF_00193"/>
    </source>
</evidence>
<comment type="catalytic activity">
    <reaction evidence="8 10">
        <text>deamido-NAD(+) + NH4(+) + ATP = AMP + diphosphate + NAD(+) + H(+)</text>
        <dbReference type="Rhea" id="RHEA:21188"/>
        <dbReference type="ChEBI" id="CHEBI:15378"/>
        <dbReference type="ChEBI" id="CHEBI:28938"/>
        <dbReference type="ChEBI" id="CHEBI:30616"/>
        <dbReference type="ChEBI" id="CHEBI:33019"/>
        <dbReference type="ChEBI" id="CHEBI:57540"/>
        <dbReference type="ChEBI" id="CHEBI:58437"/>
        <dbReference type="ChEBI" id="CHEBI:456215"/>
        <dbReference type="EC" id="6.3.1.5"/>
    </reaction>
</comment>
<dbReference type="Proteomes" id="UP001301797">
    <property type="component" value="Chromosome"/>
</dbReference>
<dbReference type="GO" id="GO:0005737">
    <property type="term" value="C:cytoplasm"/>
    <property type="evidence" value="ECO:0007669"/>
    <property type="project" value="InterPro"/>
</dbReference>
<dbReference type="InterPro" id="IPR022926">
    <property type="entry name" value="NH(3)-dep_NAD(+)_synth"/>
</dbReference>
<dbReference type="InterPro" id="IPR003694">
    <property type="entry name" value="NAD_synthase"/>
</dbReference>
<dbReference type="GO" id="GO:0008795">
    <property type="term" value="F:NAD+ synthase activity"/>
    <property type="evidence" value="ECO:0007669"/>
    <property type="project" value="UniProtKB-UniRule"/>
</dbReference>
<feature type="binding site" evidence="8">
    <location>
        <position position="38"/>
    </location>
    <ligand>
        <name>Mg(2+)</name>
        <dbReference type="ChEBI" id="CHEBI:18420"/>
    </ligand>
</feature>
<dbReference type="GO" id="GO:0046872">
    <property type="term" value="F:metal ion binding"/>
    <property type="evidence" value="ECO:0007669"/>
    <property type="project" value="UniProtKB-KW"/>
</dbReference>
<feature type="binding site" evidence="8">
    <location>
        <position position="140"/>
    </location>
    <ligand>
        <name>Mg(2+)</name>
        <dbReference type="ChEBI" id="CHEBI:18420"/>
    </ligand>
</feature>
<dbReference type="Gene3D" id="3.40.50.620">
    <property type="entry name" value="HUPs"/>
    <property type="match status" value="1"/>
</dbReference>
<evidence type="ECO:0000256" key="9">
    <source>
        <dbReference type="RuleBase" id="RU003811"/>
    </source>
</evidence>
<dbReference type="NCBIfam" id="NF010587">
    <property type="entry name" value="PRK13980.1"/>
    <property type="match status" value="1"/>
</dbReference>
<accession>A0AA97I254</accession>
<dbReference type="GO" id="GO:0004359">
    <property type="term" value="F:glutaminase activity"/>
    <property type="evidence" value="ECO:0007669"/>
    <property type="project" value="InterPro"/>
</dbReference>
<dbReference type="PANTHER" id="PTHR23090:SF9">
    <property type="entry name" value="GLUTAMINE-DEPENDENT NAD(+) SYNTHETASE"/>
    <property type="match status" value="1"/>
</dbReference>
<feature type="binding site" description="in other chain" evidence="8">
    <location>
        <position position="115"/>
    </location>
    <ligand>
        <name>deamido-NAD(+)</name>
        <dbReference type="ChEBI" id="CHEBI:58437"/>
        <note>ligand shared between two neighboring subunits</note>
    </ligand>
</feature>
<dbReference type="EMBL" id="CP043875">
    <property type="protein sequence ID" value="WOF15253.1"/>
    <property type="molecule type" value="Genomic_DNA"/>
</dbReference>
<dbReference type="GeneID" id="85228591"/>
<evidence type="ECO:0000256" key="4">
    <source>
        <dbReference type="ARBA" id="ARBA00022741"/>
    </source>
</evidence>
<dbReference type="PANTHER" id="PTHR23090">
    <property type="entry name" value="NH 3 /GLUTAMINE-DEPENDENT NAD + SYNTHETASE"/>
    <property type="match status" value="1"/>
</dbReference>
<evidence type="ECO:0000313" key="12">
    <source>
        <dbReference type="EMBL" id="WOF15253.1"/>
    </source>
</evidence>
<dbReference type="AlphaFoldDB" id="A0AA97I254"/>
<comment type="subunit">
    <text evidence="8">Homodimer.</text>
</comment>
<evidence type="ECO:0000256" key="3">
    <source>
        <dbReference type="ARBA" id="ARBA00022723"/>
    </source>
</evidence>
<dbReference type="Pfam" id="PF02540">
    <property type="entry name" value="NAD_synthase"/>
    <property type="match status" value="1"/>
</dbReference>
<comment type="function">
    <text evidence="8">Catalyzes the ATP-dependent amidation of deamido-NAD to form NAD. Uses ammonia as a nitrogen source.</text>
</comment>
<dbReference type="RefSeq" id="WP_317136821.1">
    <property type="nucleotide sequence ID" value="NZ_CP043875.1"/>
</dbReference>
<keyword evidence="3 8" id="KW-0479">Metal-binding</keyword>
<dbReference type="EC" id="6.3.1.5" evidence="8 10"/>
<keyword evidence="6 8" id="KW-0460">Magnesium</keyword>
<dbReference type="InterPro" id="IPR022310">
    <property type="entry name" value="NAD/GMP_synthase"/>
</dbReference>
<feature type="domain" description="NAD/GMP synthase" evidence="11">
    <location>
        <begin position="10"/>
        <end position="242"/>
    </location>
</feature>
<dbReference type="GO" id="GO:0009435">
    <property type="term" value="P:NAD+ biosynthetic process"/>
    <property type="evidence" value="ECO:0007669"/>
    <property type="project" value="UniProtKB-UniRule"/>
</dbReference>
<dbReference type="InterPro" id="IPR014729">
    <property type="entry name" value="Rossmann-like_a/b/a_fold"/>
</dbReference>
<keyword evidence="7 8" id="KW-0520">NAD</keyword>
<evidence type="ECO:0000313" key="13">
    <source>
        <dbReference type="Proteomes" id="UP001301797"/>
    </source>
</evidence>
<feature type="binding site" evidence="8">
    <location>
        <position position="164"/>
    </location>
    <ligand>
        <name>ATP</name>
        <dbReference type="ChEBI" id="CHEBI:30616"/>
    </ligand>
</feature>
<feature type="binding site" description="in other chain" evidence="8">
    <location>
        <begin position="237"/>
        <end position="238"/>
    </location>
    <ligand>
        <name>deamido-NAD(+)</name>
        <dbReference type="ChEBI" id="CHEBI:58437"/>
        <note>ligand shared between two neighboring subunits</note>
    </ligand>
</feature>
<gene>
    <name evidence="8" type="primary">nadE</name>
    <name evidence="12" type="ORF">F1737_00440</name>
</gene>
<dbReference type="GO" id="GO:0005524">
    <property type="term" value="F:ATP binding"/>
    <property type="evidence" value="ECO:0007669"/>
    <property type="project" value="UniProtKB-UniRule"/>
</dbReference>
<keyword evidence="2 8" id="KW-0436">Ligase</keyword>
<keyword evidence="5 8" id="KW-0067">ATP-binding</keyword>
<name>A0AA97I254_9EURY</name>
<feature type="binding site" evidence="8">
    <location>
        <position position="135"/>
    </location>
    <ligand>
        <name>ATP</name>
        <dbReference type="ChEBI" id="CHEBI:30616"/>
    </ligand>
</feature>
<reference evidence="12 13" key="1">
    <citation type="submission" date="2019-09" db="EMBL/GenBank/DDBJ databases">
        <title>The complete genome of Methanoplanus sp. FWC-SCC4.</title>
        <authorList>
            <person name="Chen S.-C."/>
            <person name="Zhou Y.-Z."/>
            <person name="Lai M.-C."/>
        </authorList>
    </citation>
    <scope>NUCLEOTIDE SEQUENCE [LARGE SCALE GENOMIC DNA]</scope>
    <source>
        <strain evidence="12 13">FWC-SCC4</strain>
    </source>
</reference>
<keyword evidence="13" id="KW-1185">Reference proteome</keyword>
<feature type="binding site" evidence="8">
    <location>
        <position position="155"/>
    </location>
    <ligand>
        <name>deamido-NAD(+)</name>
        <dbReference type="ChEBI" id="CHEBI:58437"/>
        <note>ligand shared between two neighboring subunits</note>
    </ligand>
</feature>
<evidence type="ECO:0000259" key="11">
    <source>
        <dbReference type="Pfam" id="PF02540"/>
    </source>
</evidence>
<evidence type="ECO:0000256" key="2">
    <source>
        <dbReference type="ARBA" id="ARBA00022598"/>
    </source>
</evidence>
<evidence type="ECO:0000256" key="7">
    <source>
        <dbReference type="ARBA" id="ARBA00023027"/>
    </source>
</evidence>
<proteinExistence type="inferred from homology"/>
<feature type="binding site" evidence="8">
    <location>
        <begin position="32"/>
        <end position="39"/>
    </location>
    <ligand>
        <name>ATP</name>
        <dbReference type="ChEBI" id="CHEBI:30616"/>
    </ligand>
</feature>
<dbReference type="SUPFAM" id="SSF52402">
    <property type="entry name" value="Adenine nucleotide alpha hydrolases-like"/>
    <property type="match status" value="1"/>
</dbReference>
<comment type="pathway">
    <text evidence="8">Cofactor biosynthesis; NAD(+) biosynthesis; NAD(+) from deamido-NAD(+) (ammonia route): step 1/1.</text>
</comment>
<sequence>MTIKCIGCECEKIEQMIRHSVWSSGRQKIVIGLSGGIDSSLAAALCSRAIGGENVLGFMLPSGVTPEEDIQDVMELSEKFGISYEVVPINPVIDAFKQLPGYEDSPYLTGNLMARIRMTALYYYANKFSALVCGTSNKTEYMIGYSTKYGDDSADIQPLLHLYKKDVYILSKETGVPESIIKKAPSAGLYPGQSDESEIGFSYEEIDNALINLENSGWTPKSETEEKIFEKVRNTTHKRNAPPNLLKQE</sequence>
<feature type="binding site" evidence="8">
    <location>
        <position position="186"/>
    </location>
    <ligand>
        <name>ATP</name>
        <dbReference type="ChEBI" id="CHEBI:30616"/>
    </ligand>
</feature>
<keyword evidence="4 8" id="KW-0547">Nucleotide-binding</keyword>
<protein>
    <recommendedName>
        <fullName evidence="8 10">NH(3)-dependent NAD(+) synthetase</fullName>
        <ecNumber evidence="8 10">6.3.1.5</ecNumber>
    </recommendedName>
</protein>
<comment type="similarity">
    <text evidence="1 8 9">Belongs to the NAD synthetase family.</text>
</comment>
<dbReference type="HAMAP" id="MF_00193">
    <property type="entry name" value="NadE_ammonia_dep"/>
    <property type="match status" value="1"/>
</dbReference>
<feature type="binding site" description="in other chain" evidence="8">
    <location>
        <position position="148"/>
    </location>
    <ligand>
        <name>deamido-NAD(+)</name>
        <dbReference type="ChEBI" id="CHEBI:58437"/>
        <note>ligand shared between two neighboring subunits</note>
    </ligand>
</feature>
<evidence type="ECO:0000256" key="6">
    <source>
        <dbReference type="ARBA" id="ARBA00022842"/>
    </source>
</evidence>
<dbReference type="CDD" id="cd00553">
    <property type="entry name" value="NAD_synthase"/>
    <property type="match status" value="1"/>
</dbReference>
<evidence type="ECO:0000256" key="10">
    <source>
        <dbReference type="RuleBase" id="RU003812"/>
    </source>
</evidence>
<evidence type="ECO:0000256" key="1">
    <source>
        <dbReference type="ARBA" id="ARBA00005859"/>
    </source>
</evidence>
<dbReference type="NCBIfam" id="TIGR00552">
    <property type="entry name" value="nadE"/>
    <property type="match status" value="1"/>
</dbReference>
<organism evidence="12 13">
    <name type="scientific">Methanochimaera problematica</name>
    <dbReference type="NCBI Taxonomy" id="2609417"/>
    <lineage>
        <taxon>Archaea</taxon>
        <taxon>Methanobacteriati</taxon>
        <taxon>Methanobacteriota</taxon>
        <taxon>Stenosarchaea group</taxon>
        <taxon>Methanomicrobia</taxon>
        <taxon>Methanomicrobiales</taxon>
        <taxon>Methanomicrobiaceae</taxon>
        <taxon>Methanochimaera</taxon>
    </lineage>
</organism>
<evidence type="ECO:0000256" key="5">
    <source>
        <dbReference type="ARBA" id="ARBA00022840"/>
    </source>
</evidence>